<proteinExistence type="predicted"/>
<keyword evidence="1" id="KW-0732">Signal</keyword>
<accession>A0ABT5UFR1</accession>
<evidence type="ECO:0000259" key="2">
    <source>
        <dbReference type="Pfam" id="PF00497"/>
    </source>
</evidence>
<dbReference type="Proteomes" id="UP001528823">
    <property type="component" value="Unassembled WGS sequence"/>
</dbReference>
<evidence type="ECO:0000256" key="1">
    <source>
        <dbReference type="SAM" id="SignalP"/>
    </source>
</evidence>
<reference evidence="3 4" key="1">
    <citation type="submission" date="2022-11" db="EMBL/GenBank/DDBJ databases">
        <title>Spartinivicinus poritis sp. nov., isolated from scleractinian coral Porites lutea.</title>
        <authorList>
            <person name="Zhang G."/>
            <person name="Cai L."/>
            <person name="Wei Q."/>
        </authorList>
    </citation>
    <scope>NUCLEOTIDE SEQUENCE [LARGE SCALE GENOMIC DNA]</scope>
    <source>
        <strain evidence="3 4">A2-2</strain>
    </source>
</reference>
<gene>
    <name evidence="3" type="ORF">ORQ98_24940</name>
</gene>
<organism evidence="3 4">
    <name type="scientific">Spartinivicinus poritis</name>
    <dbReference type="NCBI Taxonomy" id="2994640"/>
    <lineage>
        <taxon>Bacteria</taxon>
        <taxon>Pseudomonadati</taxon>
        <taxon>Pseudomonadota</taxon>
        <taxon>Gammaproteobacteria</taxon>
        <taxon>Oceanospirillales</taxon>
        <taxon>Zooshikellaceae</taxon>
        <taxon>Spartinivicinus</taxon>
    </lineage>
</organism>
<protein>
    <submittedName>
        <fullName evidence="3">Transporter substrate-binding domain-containing protein</fullName>
    </submittedName>
</protein>
<sequence length="247" mass="28451">MIVKSLSLMIVIASMLQLSANELLVVTENWPPYNYREKGQVVGASTEVVKKVLAKANYKYSIHLYPWARSYQIALYKPNVIIYTILRTPERESLFKWIGPLFSGKQFYLYKLSSRRDIALSNVSDAKEYIVGVMRGDVSHQFLSSVGFEEKKALSISVSEEENIKKLYAFKVDLISGNNITLPIRLKKLGLKFEDVYPAIMTFKYNYYMAVSNNTSNEVYNKLNNAFKEIYNDDIKNKIIKKHNISP</sequence>
<keyword evidence="4" id="KW-1185">Reference proteome</keyword>
<dbReference type="Gene3D" id="3.40.190.10">
    <property type="entry name" value="Periplasmic binding protein-like II"/>
    <property type="match status" value="2"/>
</dbReference>
<dbReference type="PANTHER" id="PTHR38834:SF3">
    <property type="entry name" value="SOLUTE-BINDING PROTEIN FAMILY 3_N-TERMINAL DOMAIN-CONTAINING PROTEIN"/>
    <property type="match status" value="1"/>
</dbReference>
<feature type="domain" description="Solute-binding protein family 3/N-terminal" evidence="2">
    <location>
        <begin position="26"/>
        <end position="243"/>
    </location>
</feature>
<comment type="caution">
    <text evidence="3">The sequence shown here is derived from an EMBL/GenBank/DDBJ whole genome shotgun (WGS) entry which is preliminary data.</text>
</comment>
<feature type="chain" id="PRO_5045879743" evidence="1">
    <location>
        <begin position="21"/>
        <end position="247"/>
    </location>
</feature>
<name>A0ABT5UFR1_9GAMM</name>
<evidence type="ECO:0000313" key="3">
    <source>
        <dbReference type="EMBL" id="MDE1465214.1"/>
    </source>
</evidence>
<dbReference type="EMBL" id="JAPMOU010000055">
    <property type="protein sequence ID" value="MDE1465214.1"/>
    <property type="molecule type" value="Genomic_DNA"/>
</dbReference>
<dbReference type="RefSeq" id="WP_274691525.1">
    <property type="nucleotide sequence ID" value="NZ_JAPMOU010000055.1"/>
</dbReference>
<dbReference type="InterPro" id="IPR001638">
    <property type="entry name" value="Solute-binding_3/MltF_N"/>
</dbReference>
<dbReference type="SUPFAM" id="SSF53850">
    <property type="entry name" value="Periplasmic binding protein-like II"/>
    <property type="match status" value="1"/>
</dbReference>
<dbReference type="PANTHER" id="PTHR38834">
    <property type="entry name" value="PERIPLASMIC SUBSTRATE BINDING PROTEIN FAMILY 3"/>
    <property type="match status" value="1"/>
</dbReference>
<evidence type="ECO:0000313" key="4">
    <source>
        <dbReference type="Proteomes" id="UP001528823"/>
    </source>
</evidence>
<dbReference type="Pfam" id="PF00497">
    <property type="entry name" value="SBP_bac_3"/>
    <property type="match status" value="1"/>
</dbReference>
<feature type="signal peptide" evidence="1">
    <location>
        <begin position="1"/>
        <end position="20"/>
    </location>
</feature>